<feature type="signal peptide" evidence="1">
    <location>
        <begin position="1"/>
        <end position="16"/>
    </location>
</feature>
<dbReference type="EMBL" id="CP086714">
    <property type="protein sequence ID" value="WOO77995.1"/>
    <property type="molecule type" value="Genomic_DNA"/>
</dbReference>
<evidence type="ECO:0000256" key="1">
    <source>
        <dbReference type="SAM" id="SignalP"/>
    </source>
</evidence>
<gene>
    <name evidence="3" type="ORF">LOC62_01G001547</name>
</gene>
<evidence type="ECO:0000259" key="2">
    <source>
        <dbReference type="Pfam" id="PF00652"/>
    </source>
</evidence>
<name>A0AAF0Y145_9TREE</name>
<evidence type="ECO:0000313" key="4">
    <source>
        <dbReference type="Proteomes" id="UP000827549"/>
    </source>
</evidence>
<dbReference type="PROSITE" id="PS50231">
    <property type="entry name" value="RICIN_B_LECTIN"/>
    <property type="match status" value="1"/>
</dbReference>
<proteinExistence type="predicted"/>
<reference evidence="3" key="1">
    <citation type="submission" date="2023-10" db="EMBL/GenBank/DDBJ databases">
        <authorList>
            <person name="Noh H."/>
        </authorList>
    </citation>
    <scope>NUCLEOTIDE SEQUENCE</scope>
    <source>
        <strain evidence="3">DUCC4014</strain>
    </source>
</reference>
<organism evidence="3 4">
    <name type="scientific">Vanrija pseudolonga</name>
    <dbReference type="NCBI Taxonomy" id="143232"/>
    <lineage>
        <taxon>Eukaryota</taxon>
        <taxon>Fungi</taxon>
        <taxon>Dikarya</taxon>
        <taxon>Basidiomycota</taxon>
        <taxon>Agaricomycotina</taxon>
        <taxon>Tremellomycetes</taxon>
        <taxon>Trichosporonales</taxon>
        <taxon>Trichosporonaceae</taxon>
        <taxon>Vanrija</taxon>
    </lineage>
</organism>
<keyword evidence="4" id="KW-1185">Reference proteome</keyword>
<dbReference type="RefSeq" id="XP_062624027.1">
    <property type="nucleotide sequence ID" value="XM_062768043.1"/>
</dbReference>
<sequence>MYLLATLLLIATATLAAPAPAEPASTAVQTGSFTFGWGTDNDGGLIGTGAQFGPGMYNYTKLPPGTIIYPCVSPHSATAHMPRGISAPKFFYPARATTAGQATPITVNDFGPRPGNDSNVHCVDAGRRPGNGAKLGLQPCNGSSGQKWLIKLPGKVPENTALNGKVQLANTNLCWDVTDGDRKKPMQVWTCYPGNKNQEFGVFYTHG</sequence>
<dbReference type="InterPro" id="IPR035992">
    <property type="entry name" value="Ricin_B-like_lectins"/>
</dbReference>
<evidence type="ECO:0000313" key="3">
    <source>
        <dbReference type="EMBL" id="WOO77995.1"/>
    </source>
</evidence>
<dbReference type="SUPFAM" id="SSF50370">
    <property type="entry name" value="Ricin B-like lectins"/>
    <property type="match status" value="1"/>
</dbReference>
<keyword evidence="1" id="KW-0732">Signal</keyword>
<dbReference type="Gene3D" id="2.80.10.50">
    <property type="match status" value="1"/>
</dbReference>
<dbReference type="Proteomes" id="UP000827549">
    <property type="component" value="Chromosome 1"/>
</dbReference>
<feature type="chain" id="PRO_5042229103" description="Ricin B lectin domain-containing protein" evidence="1">
    <location>
        <begin position="17"/>
        <end position="207"/>
    </location>
</feature>
<accession>A0AAF0Y145</accession>
<feature type="domain" description="Ricin B lectin" evidence="2">
    <location>
        <begin position="119"/>
        <end position="201"/>
    </location>
</feature>
<dbReference type="GeneID" id="87804802"/>
<dbReference type="InterPro" id="IPR000772">
    <property type="entry name" value="Ricin_B_lectin"/>
</dbReference>
<dbReference type="Pfam" id="PF00652">
    <property type="entry name" value="Ricin_B_lectin"/>
    <property type="match status" value="1"/>
</dbReference>
<dbReference type="AlphaFoldDB" id="A0AAF0Y145"/>
<dbReference type="CDD" id="cd00161">
    <property type="entry name" value="beta-trefoil_Ricin-like"/>
    <property type="match status" value="1"/>
</dbReference>
<protein>
    <recommendedName>
        <fullName evidence="2">Ricin B lectin domain-containing protein</fullName>
    </recommendedName>
</protein>